<evidence type="ECO:0000313" key="4">
    <source>
        <dbReference type="Proteomes" id="UP000198883"/>
    </source>
</evidence>
<gene>
    <name evidence="2" type="ORF">QJT92_06310</name>
    <name evidence="3" type="ORF">SAMN05444853_11120</name>
</gene>
<organism evidence="3 4">
    <name type="scientific">Phocoenobacter skyensis</name>
    <dbReference type="NCBI Taxonomy" id="97481"/>
    <lineage>
        <taxon>Bacteria</taxon>
        <taxon>Pseudomonadati</taxon>
        <taxon>Pseudomonadota</taxon>
        <taxon>Gammaproteobacteria</taxon>
        <taxon>Pasteurellales</taxon>
        <taxon>Pasteurellaceae</taxon>
        <taxon>Phocoenobacter</taxon>
    </lineage>
</organism>
<dbReference type="PROSITE" id="PS51819">
    <property type="entry name" value="VOC"/>
    <property type="match status" value="1"/>
</dbReference>
<dbReference type="OrthoDB" id="9803104at2"/>
<evidence type="ECO:0000313" key="5">
    <source>
        <dbReference type="Proteomes" id="UP001224812"/>
    </source>
</evidence>
<dbReference type="InterPro" id="IPR004360">
    <property type="entry name" value="Glyas_Fos-R_dOase_dom"/>
</dbReference>
<reference evidence="4" key="2">
    <citation type="submission" date="2016-10" db="EMBL/GenBank/DDBJ databases">
        <authorList>
            <person name="Varghese N."/>
            <person name="Submissions S."/>
        </authorList>
    </citation>
    <scope>NUCLEOTIDE SEQUENCE [LARGE SCALE GENOMIC DNA]</scope>
    <source>
        <strain evidence="4">DSM 24204</strain>
    </source>
</reference>
<feature type="domain" description="VOC" evidence="1">
    <location>
        <begin position="2"/>
        <end position="138"/>
    </location>
</feature>
<dbReference type="STRING" id="97481.SAMN05444853_11120"/>
<accession>A0A1H7X5I8</accession>
<dbReference type="EMBL" id="FOBN01000011">
    <property type="protein sequence ID" value="SEM28398.1"/>
    <property type="molecule type" value="Genomic_DNA"/>
</dbReference>
<dbReference type="Proteomes" id="UP000198883">
    <property type="component" value="Unassembled WGS sequence"/>
</dbReference>
<dbReference type="InterPro" id="IPR029068">
    <property type="entry name" value="Glyas_Bleomycin-R_OHBP_Dase"/>
</dbReference>
<protein>
    <submittedName>
        <fullName evidence="3">Uncharacterized conserved protein PhnB, glyoxalase superfamily</fullName>
    </submittedName>
    <submittedName>
        <fullName evidence="2">VOC family protein</fullName>
    </submittedName>
</protein>
<evidence type="ECO:0000313" key="3">
    <source>
        <dbReference type="EMBL" id="SEM28398.1"/>
    </source>
</evidence>
<dbReference type="EMBL" id="JASAVS010000012">
    <property type="protein sequence ID" value="MDP8085535.1"/>
    <property type="molecule type" value="Genomic_DNA"/>
</dbReference>
<dbReference type="RefSeq" id="WP_090921606.1">
    <property type="nucleotide sequence ID" value="NZ_CP016180.1"/>
</dbReference>
<keyword evidence="5" id="KW-1185">Reference proteome</keyword>
<dbReference type="Proteomes" id="UP001224812">
    <property type="component" value="Unassembled WGS sequence"/>
</dbReference>
<evidence type="ECO:0000259" key="1">
    <source>
        <dbReference type="PROSITE" id="PS51819"/>
    </source>
</evidence>
<dbReference type="GeneID" id="83543765"/>
<proteinExistence type="predicted"/>
<dbReference type="InterPro" id="IPR037523">
    <property type="entry name" value="VOC_core"/>
</dbReference>
<evidence type="ECO:0000313" key="2">
    <source>
        <dbReference type="EMBL" id="MDP8085535.1"/>
    </source>
</evidence>
<dbReference type="SUPFAM" id="SSF54593">
    <property type="entry name" value="Glyoxalase/Bleomycin resistance protein/Dihydroxybiphenyl dioxygenase"/>
    <property type="match status" value="1"/>
</dbReference>
<sequence>MKINKLSPNLAVKDINETVHFYTEHFGFTLVMAVPESQDGVEQTLDKNKAYVYAMLQKDNIELMLQRLDSFQQDMTFCKTSTTGATVSFYMEIDGISKLHQSLKNKNLTITDLKTTWYGMKEFYVQDLNGYILGFAEKVE</sequence>
<reference evidence="3" key="1">
    <citation type="submission" date="2016-10" db="EMBL/GenBank/DDBJ databases">
        <authorList>
            <person name="de Groot N.N."/>
        </authorList>
    </citation>
    <scope>NUCLEOTIDE SEQUENCE [LARGE SCALE GENOMIC DNA]</scope>
    <source>
        <strain evidence="3">DSM 24204</strain>
    </source>
</reference>
<dbReference type="Pfam" id="PF00903">
    <property type="entry name" value="Glyoxalase"/>
    <property type="match status" value="1"/>
</dbReference>
<reference evidence="2 5" key="3">
    <citation type="journal article" date="2023" name="Front. Microbiol.">
        <title>Phylogeography and host specificity of Pasteurellaceae pathogenic to sea-farmed fish in the north-east Atlantic.</title>
        <authorList>
            <person name="Gulla S."/>
            <person name="Colquhoun D.J."/>
            <person name="Olsen A.B."/>
            <person name="Spilsberg B."/>
            <person name="Lagesen K."/>
            <person name="Aakesson C.P."/>
            <person name="Strom S."/>
            <person name="Manji F."/>
            <person name="Birkbeck T.H."/>
            <person name="Nilsen H.K."/>
        </authorList>
    </citation>
    <scope>NUCLEOTIDE SEQUENCE [LARGE SCALE GENOMIC DNA]</scope>
    <source>
        <strain evidence="2 5">VIO11850</strain>
    </source>
</reference>
<dbReference type="Gene3D" id="3.10.180.10">
    <property type="entry name" value="2,3-Dihydroxybiphenyl 1,2-Dioxygenase, domain 1"/>
    <property type="match status" value="1"/>
</dbReference>
<name>A0A1H7X5I8_9PAST</name>
<dbReference type="AlphaFoldDB" id="A0A1H7X5I8"/>